<organism evidence="1 2">
    <name type="scientific">Vallitalea pronyensis</name>
    <dbReference type="NCBI Taxonomy" id="1348613"/>
    <lineage>
        <taxon>Bacteria</taxon>
        <taxon>Bacillati</taxon>
        <taxon>Bacillota</taxon>
        <taxon>Clostridia</taxon>
        <taxon>Lachnospirales</taxon>
        <taxon>Vallitaleaceae</taxon>
        <taxon>Vallitalea</taxon>
    </lineage>
</organism>
<dbReference type="GO" id="GO:0005975">
    <property type="term" value="P:carbohydrate metabolic process"/>
    <property type="evidence" value="ECO:0007669"/>
    <property type="project" value="InterPro"/>
</dbReference>
<sequence length="1052" mass="121803">MEPYYFDNKERFIIHNYHKAKPFSSFLPGIAGEKGIPIWAFYVNRGQGISSFGIEDKNHPIMEFFPANSAYQYVSTYGFRTFIKILDKHETRVLEPFNQTSDASNRSMGIEKDGFFIQENILGESLVIKVTYSTLVNLPFGGLVRRVELHNLGDEEKHIEMIDGMPALLPYGVENSVYKEMSNLMRSFMEVSQTDQKIPYYKFRSSSKDESVVKDIREGYFYINESIHDDSVYTIYDPDIVFGYRTDLQQPVGFIQRDYLDLTCKKQVYANKVPSAFQLKQLHLQPNKTAYMDSVFGFCHTYEEVDQFGKTMDLRNLVTFQLKAAKKEINQLCSSIQMTTGNKVFDQYMRQSYLDNVMRGGKPLLFQGKENKHVYHVFSRKHGDQERDYNFFSIEPSYYSQGNGNFRDMNQNRRNDLVFEPEVFDFNIWLFYSLIQADGYNPLSIKGTKFIMDRKGKGAWVDALEKQDVLINQGLMDAISDMIEQPFTPGSLAHVIQSHLRKDAHIRPVLELVLSHASQEIDVDFAEGFWSDHFTYNQDLVDSFKYMYPDKMEALLLERKDYGFYNAPYYVLPRHKKYGLTDDHKVRQYKGIAKKKKYPYEWLVDGHGKKVQTNLFNKMLVLCLTKFMNLDPFGMGIEMEGDKPGWNDALNGLPGLFGSGMSETVELKRSITFLKEELMAIGINMSHILVLEDIYELAKQIGNIMDIQDALTFWDQCNGIKEDYRYKTRYQLSSQECDVELKEIIHILNAMEIKLEQGIQKALTVGEGILPSYFIMEVLEYDLLNSQTNFGLQAAKPLKFNARALPLFLEAPARYLKTLDPKAAGVLYKKMRLTDIYDQALRMYKTSESLENETMEIGRIRAFTPGWLERESIFLHMTYKYLLSVLKAKLYDHFYEDMTTNLVPFMDPIIYGRPTTENSSFIVSSVNPDEQIIGQGFFARLSGSTAEVLSMWLYMFVGEKGFSMKKGHLIFTFAPVLKGSLFDHEGKITFRLFSTTDVTYINRKKKDTFGDAKATITEIIIDGKRYHKAYLEEDMAKALRDKKIKGITITFE</sequence>
<evidence type="ECO:0000313" key="2">
    <source>
        <dbReference type="Proteomes" id="UP000683246"/>
    </source>
</evidence>
<dbReference type="EMBL" id="CP058649">
    <property type="protein sequence ID" value="QUI24636.1"/>
    <property type="molecule type" value="Genomic_DNA"/>
</dbReference>
<dbReference type="SUPFAM" id="SSF48208">
    <property type="entry name" value="Six-hairpin glycosidases"/>
    <property type="match status" value="1"/>
</dbReference>
<gene>
    <name evidence="1" type="ORF">HZI73_21040</name>
</gene>
<dbReference type="AlphaFoldDB" id="A0A8J8MNE1"/>
<dbReference type="RefSeq" id="WP_212695328.1">
    <property type="nucleotide sequence ID" value="NZ_CP058649.1"/>
</dbReference>
<keyword evidence="2" id="KW-1185">Reference proteome</keyword>
<name>A0A8J8MNE1_9FIRM</name>
<protein>
    <submittedName>
        <fullName evidence="1">Cellobiose phosphorylase</fullName>
    </submittedName>
</protein>
<proteinExistence type="predicted"/>
<dbReference type="InterPro" id="IPR008928">
    <property type="entry name" value="6-hairpin_glycosidase_sf"/>
</dbReference>
<evidence type="ECO:0000313" key="1">
    <source>
        <dbReference type="EMBL" id="QUI24636.1"/>
    </source>
</evidence>
<dbReference type="KEGG" id="vpy:HZI73_21040"/>
<accession>A0A8J8MNE1</accession>
<dbReference type="Proteomes" id="UP000683246">
    <property type="component" value="Chromosome"/>
</dbReference>
<reference evidence="1" key="1">
    <citation type="submission" date="2020-07" db="EMBL/GenBank/DDBJ databases">
        <title>Vallitalea pronyensis genome.</title>
        <authorList>
            <person name="Postec A."/>
        </authorList>
    </citation>
    <scope>NUCLEOTIDE SEQUENCE</scope>
    <source>
        <strain evidence="1">FatNI3</strain>
    </source>
</reference>